<organism evidence="1 2">
    <name type="scientific">Paraburkholderia denitrificans</name>
    <dbReference type="NCBI Taxonomy" id="694025"/>
    <lineage>
        <taxon>Bacteria</taxon>
        <taxon>Pseudomonadati</taxon>
        <taxon>Pseudomonadota</taxon>
        <taxon>Betaproteobacteria</taxon>
        <taxon>Burkholderiales</taxon>
        <taxon>Burkholderiaceae</taxon>
        <taxon>Paraburkholderia</taxon>
    </lineage>
</organism>
<evidence type="ECO:0000313" key="2">
    <source>
        <dbReference type="Proteomes" id="UP001596103"/>
    </source>
</evidence>
<dbReference type="Proteomes" id="UP001596103">
    <property type="component" value="Unassembled WGS sequence"/>
</dbReference>
<accession>A0ABW0J5G8</accession>
<name>A0ABW0J5G8_9BURK</name>
<dbReference type="RefSeq" id="WP_377710003.1">
    <property type="nucleotide sequence ID" value="NZ_JBHSMP010000008.1"/>
</dbReference>
<proteinExistence type="predicted"/>
<evidence type="ECO:0000313" key="1">
    <source>
        <dbReference type="EMBL" id="MFC5428254.1"/>
    </source>
</evidence>
<comment type="caution">
    <text evidence="1">The sequence shown here is derived from an EMBL/GenBank/DDBJ whole genome shotgun (WGS) entry which is preliminary data.</text>
</comment>
<keyword evidence="2" id="KW-1185">Reference proteome</keyword>
<sequence>MDRRTFLCETGGALFAAACDVAPARGVRGACTDESASACACIALFDPALARGRALAQYAARTGIEAWPAGDDIGMLWHARLARRAECAERAGARTRMIAALRPSDQFVLARLAAPSGAVVVMC</sequence>
<reference evidence="2" key="1">
    <citation type="journal article" date="2019" name="Int. J. Syst. Evol. Microbiol.">
        <title>The Global Catalogue of Microorganisms (GCM) 10K type strain sequencing project: providing services to taxonomists for standard genome sequencing and annotation.</title>
        <authorList>
            <consortium name="The Broad Institute Genomics Platform"/>
            <consortium name="The Broad Institute Genome Sequencing Center for Infectious Disease"/>
            <person name="Wu L."/>
            <person name="Ma J."/>
        </authorList>
    </citation>
    <scope>NUCLEOTIDE SEQUENCE [LARGE SCALE GENOMIC DNA]</scope>
    <source>
        <strain evidence="2">CCUG 56042</strain>
    </source>
</reference>
<protein>
    <submittedName>
        <fullName evidence="1">Uncharacterized protein</fullName>
    </submittedName>
</protein>
<dbReference type="EMBL" id="JBHSMP010000008">
    <property type="protein sequence ID" value="MFC5428254.1"/>
    <property type="molecule type" value="Genomic_DNA"/>
</dbReference>
<gene>
    <name evidence="1" type="ORF">ACFPTO_05460</name>
</gene>